<feature type="domain" description="C2H2-type" evidence="15">
    <location>
        <begin position="57"/>
        <end position="86"/>
    </location>
</feature>
<keyword evidence="5" id="KW-0479">Metal-binding</keyword>
<dbReference type="FunFam" id="3.30.160.60:FF:000299">
    <property type="entry name" value="Zinc finger protein 593"/>
    <property type="match status" value="1"/>
</dbReference>
<dbReference type="GO" id="GO:0008270">
    <property type="term" value="F:zinc ion binding"/>
    <property type="evidence" value="ECO:0007669"/>
    <property type="project" value="UniProtKB-KW"/>
</dbReference>
<dbReference type="AlphaFoldDB" id="A0A9R1STZ7"/>
<dbReference type="PROSITE" id="PS00028">
    <property type="entry name" value="ZINC_FINGER_C2H2_1"/>
    <property type="match status" value="1"/>
</dbReference>
<dbReference type="GO" id="GO:0043021">
    <property type="term" value="F:ribonucleoprotein complex binding"/>
    <property type="evidence" value="ECO:0007669"/>
    <property type="project" value="UniProtKB-ARBA"/>
</dbReference>
<evidence type="ECO:0000256" key="8">
    <source>
        <dbReference type="ARBA" id="ARBA00023242"/>
    </source>
</evidence>
<dbReference type="GO" id="GO:0042254">
    <property type="term" value="P:ribosome biogenesis"/>
    <property type="evidence" value="ECO:0007669"/>
    <property type="project" value="UniProtKB-KW"/>
</dbReference>
<keyword evidence="7" id="KW-0862">Zinc</keyword>
<accession>A0A9R1STZ7</accession>
<dbReference type="InterPro" id="IPR051879">
    <property type="entry name" value="C2H2-ZF_Maturation_Protein"/>
</dbReference>
<dbReference type="InterPro" id="IPR013087">
    <property type="entry name" value="Znf_C2H2_type"/>
</dbReference>
<dbReference type="SMART" id="SM00451">
    <property type="entry name" value="ZnF_U1"/>
    <property type="match status" value="1"/>
</dbReference>
<dbReference type="GO" id="GO:0003676">
    <property type="term" value="F:nucleic acid binding"/>
    <property type="evidence" value="ECO:0007669"/>
    <property type="project" value="InterPro"/>
</dbReference>
<evidence type="ECO:0000256" key="12">
    <source>
        <dbReference type="ARBA" id="ARBA00068297"/>
    </source>
</evidence>
<evidence type="ECO:0000256" key="6">
    <source>
        <dbReference type="ARBA" id="ARBA00022771"/>
    </source>
</evidence>
<evidence type="ECO:0000313" key="16">
    <source>
        <dbReference type="Proteomes" id="UP000694866"/>
    </source>
</evidence>
<dbReference type="InterPro" id="IPR003604">
    <property type="entry name" value="Matrin/U1-like-C_Znf_C2H2"/>
</dbReference>
<dbReference type="PANTHER" id="PTHR46095:SF1">
    <property type="entry name" value="ZINC FINGER PROTEIN 593"/>
    <property type="match status" value="1"/>
</dbReference>
<evidence type="ECO:0000256" key="7">
    <source>
        <dbReference type="ARBA" id="ARBA00022833"/>
    </source>
</evidence>
<comment type="similarity">
    <text evidence="9">Belongs to the ZNF593/BUD20 C2H2-type zinc-finger protein family.</text>
</comment>
<keyword evidence="3" id="KW-0963">Cytoplasm</keyword>
<dbReference type="InterPro" id="IPR022755">
    <property type="entry name" value="Znf_C2H2_jaz"/>
</dbReference>
<keyword evidence="4" id="KW-0690">Ribosome biogenesis</keyword>
<reference evidence="17" key="1">
    <citation type="submission" date="2025-08" db="UniProtKB">
        <authorList>
            <consortium name="RefSeq"/>
        </authorList>
    </citation>
    <scope>IDENTIFICATION</scope>
    <source>
        <strain evidence="17">USDA-PBARC FA_bdor</strain>
        <tissue evidence="17">Whole organism</tissue>
    </source>
</reference>
<dbReference type="KEGG" id="fas:105262904"/>
<evidence type="ECO:0000256" key="4">
    <source>
        <dbReference type="ARBA" id="ARBA00022517"/>
    </source>
</evidence>
<dbReference type="OrthoDB" id="24683at2759"/>
<dbReference type="Pfam" id="PF12171">
    <property type="entry name" value="zf-C2H2_jaz"/>
    <property type="match status" value="1"/>
</dbReference>
<evidence type="ECO:0000256" key="9">
    <source>
        <dbReference type="ARBA" id="ARBA00038064"/>
    </source>
</evidence>
<feature type="region of interest" description="Disordered" evidence="14">
    <location>
        <begin position="1"/>
        <end position="24"/>
    </location>
</feature>
<keyword evidence="8" id="KW-0539">Nucleus</keyword>
<evidence type="ECO:0000256" key="2">
    <source>
        <dbReference type="ARBA" id="ARBA00004496"/>
    </source>
</evidence>
<gene>
    <name evidence="17" type="primary">LOC105262904</name>
</gene>
<evidence type="ECO:0000259" key="15">
    <source>
        <dbReference type="PROSITE" id="PS50157"/>
    </source>
</evidence>
<evidence type="ECO:0000256" key="1">
    <source>
        <dbReference type="ARBA" id="ARBA00004123"/>
    </source>
</evidence>
<dbReference type="Proteomes" id="UP000694866">
    <property type="component" value="Unplaced"/>
</dbReference>
<comment type="subunit">
    <text evidence="11">Associates with pre-60S ribosomal particles; released from the pre-60S particle very early in the cytoplasm.</text>
</comment>
<keyword evidence="16" id="KW-1185">Reference proteome</keyword>
<dbReference type="PROSITE" id="PS50157">
    <property type="entry name" value="ZINC_FINGER_C2H2_2"/>
    <property type="match status" value="1"/>
</dbReference>
<proteinExistence type="inferred from homology"/>
<dbReference type="Gene3D" id="3.30.160.60">
    <property type="entry name" value="Classic Zinc Finger"/>
    <property type="match status" value="1"/>
</dbReference>
<dbReference type="GO" id="GO:0005737">
    <property type="term" value="C:cytoplasm"/>
    <property type="evidence" value="ECO:0007669"/>
    <property type="project" value="UniProtKB-SubCell"/>
</dbReference>
<evidence type="ECO:0000256" key="13">
    <source>
        <dbReference type="PROSITE-ProRule" id="PRU00042"/>
    </source>
</evidence>
<evidence type="ECO:0000256" key="10">
    <source>
        <dbReference type="ARBA" id="ARBA00057732"/>
    </source>
</evidence>
<evidence type="ECO:0000313" key="17">
    <source>
        <dbReference type="RefSeq" id="XP_011297080.1"/>
    </source>
</evidence>
<dbReference type="SUPFAM" id="SSF57667">
    <property type="entry name" value="beta-beta-alpha zinc fingers"/>
    <property type="match status" value="1"/>
</dbReference>
<comment type="function">
    <text evidence="10">Involved in pre-60S ribosomal particles maturation by promoting the nuclear export of the 60S ribosome.</text>
</comment>
<evidence type="ECO:0000256" key="3">
    <source>
        <dbReference type="ARBA" id="ARBA00022490"/>
    </source>
</evidence>
<keyword evidence="6 13" id="KW-0863">Zinc-finger</keyword>
<comment type="subcellular location">
    <subcellularLocation>
        <location evidence="2">Cytoplasm</location>
    </subcellularLocation>
    <subcellularLocation>
        <location evidence="1">Nucleus</location>
    </subcellularLocation>
</comment>
<dbReference type="GeneID" id="105262904"/>
<dbReference type="GO" id="GO:0005634">
    <property type="term" value="C:nucleus"/>
    <property type="evidence" value="ECO:0007669"/>
    <property type="project" value="UniProtKB-SubCell"/>
</dbReference>
<sequence>MVYKRKKNVQSNGMKKGTKTKRKIKDLDEIDNDLKEENARKLLNQDVDFDKPGSAQFYCIHCARYFINDRALEDHFTTKVHKRRMKALEDEPYTIEESERAAGHGNWISSKKRKIETLPRDAFNEIDVPKTSSI</sequence>
<name>A0A9R1STZ7_9HYME</name>
<organism evidence="16 17">
    <name type="scientific">Fopius arisanus</name>
    <dbReference type="NCBI Taxonomy" id="64838"/>
    <lineage>
        <taxon>Eukaryota</taxon>
        <taxon>Metazoa</taxon>
        <taxon>Ecdysozoa</taxon>
        <taxon>Arthropoda</taxon>
        <taxon>Hexapoda</taxon>
        <taxon>Insecta</taxon>
        <taxon>Pterygota</taxon>
        <taxon>Neoptera</taxon>
        <taxon>Endopterygota</taxon>
        <taxon>Hymenoptera</taxon>
        <taxon>Apocrita</taxon>
        <taxon>Ichneumonoidea</taxon>
        <taxon>Braconidae</taxon>
        <taxon>Opiinae</taxon>
        <taxon>Fopius</taxon>
    </lineage>
</organism>
<protein>
    <recommendedName>
        <fullName evidence="12">Zinc finger protein 593 homolog</fullName>
    </recommendedName>
</protein>
<evidence type="ECO:0000256" key="5">
    <source>
        <dbReference type="ARBA" id="ARBA00022723"/>
    </source>
</evidence>
<dbReference type="PANTHER" id="PTHR46095">
    <property type="entry name" value="ZINC FINGER PROTEIN 593"/>
    <property type="match status" value="1"/>
</dbReference>
<dbReference type="RefSeq" id="XP_011297080.1">
    <property type="nucleotide sequence ID" value="XM_011298778.1"/>
</dbReference>
<evidence type="ECO:0000256" key="11">
    <source>
        <dbReference type="ARBA" id="ARBA00065398"/>
    </source>
</evidence>
<evidence type="ECO:0000256" key="14">
    <source>
        <dbReference type="SAM" id="MobiDB-lite"/>
    </source>
</evidence>
<dbReference type="InterPro" id="IPR036236">
    <property type="entry name" value="Znf_C2H2_sf"/>
</dbReference>